<name>A0A919UJ48_9MICO</name>
<dbReference type="EMBL" id="BONR01000001">
    <property type="protein sequence ID" value="GIG54011.1"/>
    <property type="molecule type" value="Genomic_DNA"/>
</dbReference>
<keyword evidence="5" id="KW-1185">Reference proteome</keyword>
<keyword evidence="2" id="KW-1133">Transmembrane helix</keyword>
<accession>A0A919UJ48</accession>
<dbReference type="AlphaFoldDB" id="A0A919UJ48"/>
<gene>
    <name evidence="4" type="ORF">Dac01nite_07630</name>
</gene>
<evidence type="ECO:0000256" key="1">
    <source>
        <dbReference type="SAM" id="MobiDB-lite"/>
    </source>
</evidence>
<dbReference type="Proteomes" id="UP000652354">
    <property type="component" value="Unassembled WGS sequence"/>
</dbReference>
<dbReference type="Pfam" id="PF13845">
    <property type="entry name" value="Septum_form"/>
    <property type="match status" value="1"/>
</dbReference>
<evidence type="ECO:0000313" key="4">
    <source>
        <dbReference type="EMBL" id="GIG54011.1"/>
    </source>
</evidence>
<sequence length="219" mass="22730">MTGSFTPPGGPQAQGPAWSPPTPPPASHAADERSARTSSTTSVRKAGRGMMLAAWIAIAAGVALLIGISWSVALDVQGGSLEPAAASETGDLHAMQVVPGMCLERIGEDGSVSDATVVDCDEPHTGEVITALGFSELRFPGDADVAQRTRDHCATRMPDLGDGSSWVAWVPTAESWQRGDTVALCIATWEAPREGRVGPDRSSVGEDADQRDDAEPQAA</sequence>
<organism evidence="4 5">
    <name type="scientific">Demequina activiva</name>
    <dbReference type="NCBI Taxonomy" id="1582364"/>
    <lineage>
        <taxon>Bacteria</taxon>
        <taxon>Bacillati</taxon>
        <taxon>Actinomycetota</taxon>
        <taxon>Actinomycetes</taxon>
        <taxon>Micrococcales</taxon>
        <taxon>Demequinaceae</taxon>
        <taxon>Demequina</taxon>
    </lineage>
</organism>
<keyword evidence="2" id="KW-0472">Membrane</keyword>
<evidence type="ECO:0000256" key="2">
    <source>
        <dbReference type="SAM" id="Phobius"/>
    </source>
</evidence>
<comment type="caution">
    <text evidence="4">The sequence shown here is derived from an EMBL/GenBank/DDBJ whole genome shotgun (WGS) entry which is preliminary data.</text>
</comment>
<protein>
    <recommendedName>
        <fullName evidence="3">Septum formation-related domain-containing protein</fullName>
    </recommendedName>
</protein>
<dbReference type="RefSeq" id="WP_203653475.1">
    <property type="nucleotide sequence ID" value="NZ_BONR01000001.1"/>
</dbReference>
<evidence type="ECO:0000313" key="5">
    <source>
        <dbReference type="Proteomes" id="UP000652354"/>
    </source>
</evidence>
<dbReference type="InterPro" id="IPR026004">
    <property type="entry name" value="Septum_form"/>
</dbReference>
<evidence type="ECO:0000259" key="3">
    <source>
        <dbReference type="Pfam" id="PF13845"/>
    </source>
</evidence>
<proteinExistence type="predicted"/>
<feature type="domain" description="Septum formation-related" evidence="3">
    <location>
        <begin position="84"/>
        <end position="185"/>
    </location>
</feature>
<keyword evidence="2" id="KW-0812">Transmembrane</keyword>
<reference evidence="4" key="1">
    <citation type="submission" date="2021-01" db="EMBL/GenBank/DDBJ databases">
        <title>Whole genome shotgun sequence of Demequina activiva NBRC 110675.</title>
        <authorList>
            <person name="Komaki H."/>
            <person name="Tamura T."/>
        </authorList>
    </citation>
    <scope>NUCLEOTIDE SEQUENCE</scope>
    <source>
        <strain evidence="4">NBRC 110675</strain>
    </source>
</reference>
<feature type="transmembrane region" description="Helical" evidence="2">
    <location>
        <begin position="52"/>
        <end position="73"/>
    </location>
</feature>
<feature type="region of interest" description="Disordered" evidence="1">
    <location>
        <begin position="1"/>
        <end position="43"/>
    </location>
</feature>
<feature type="region of interest" description="Disordered" evidence="1">
    <location>
        <begin position="194"/>
        <end position="219"/>
    </location>
</feature>